<evidence type="ECO:0000256" key="4">
    <source>
        <dbReference type="SAM" id="Coils"/>
    </source>
</evidence>
<feature type="domain" description="Type I restriction modification DNA specificity" evidence="5">
    <location>
        <begin position="25"/>
        <end position="193"/>
    </location>
</feature>
<dbReference type="SUPFAM" id="SSF116734">
    <property type="entry name" value="DNA methylase specificity domain"/>
    <property type="match status" value="2"/>
</dbReference>
<evidence type="ECO:0000259" key="5">
    <source>
        <dbReference type="Pfam" id="PF01420"/>
    </source>
</evidence>
<keyword evidence="2" id="KW-0680">Restriction system</keyword>
<dbReference type="EC" id="3.1.21.3" evidence="6"/>
<dbReference type="Proteomes" id="UP001224359">
    <property type="component" value="Unassembled WGS sequence"/>
</dbReference>
<keyword evidence="3" id="KW-0238">DNA-binding</keyword>
<dbReference type="Pfam" id="PF01420">
    <property type="entry name" value="Methylase_S"/>
    <property type="match status" value="2"/>
</dbReference>
<evidence type="ECO:0000256" key="3">
    <source>
        <dbReference type="ARBA" id="ARBA00023125"/>
    </source>
</evidence>
<keyword evidence="6" id="KW-0378">Hydrolase</keyword>
<protein>
    <submittedName>
        <fullName evidence="6">Type I restriction enzyme S subunit</fullName>
        <ecNumber evidence="6">3.1.21.3</ecNumber>
    </submittedName>
</protein>
<reference evidence="6 7" key="1">
    <citation type="submission" date="2023-07" db="EMBL/GenBank/DDBJ databases">
        <title>Genomic Encyclopedia of Type Strains, Phase IV (KMG-IV): sequencing the most valuable type-strain genomes for metagenomic binning, comparative biology and taxonomic classification.</title>
        <authorList>
            <person name="Goeker M."/>
        </authorList>
    </citation>
    <scope>NUCLEOTIDE SEQUENCE [LARGE SCALE GENOMIC DNA]</scope>
    <source>
        <strain evidence="6 7">DSM 16460</strain>
    </source>
</reference>
<proteinExistence type="inferred from homology"/>
<name>A0ABT9VFJ4_9BACI</name>
<keyword evidence="4" id="KW-0175">Coiled coil</keyword>
<gene>
    <name evidence="6" type="ORF">J2S77_001730</name>
</gene>
<evidence type="ECO:0000313" key="7">
    <source>
        <dbReference type="Proteomes" id="UP001224359"/>
    </source>
</evidence>
<dbReference type="Gene3D" id="1.10.287.1120">
    <property type="entry name" value="Bipartite methylase S protein"/>
    <property type="match status" value="1"/>
</dbReference>
<evidence type="ECO:0000256" key="2">
    <source>
        <dbReference type="ARBA" id="ARBA00022747"/>
    </source>
</evidence>
<dbReference type="RefSeq" id="WP_306976467.1">
    <property type="nucleotide sequence ID" value="NZ_JAUSTQ010000006.1"/>
</dbReference>
<dbReference type="EMBL" id="JAUSTQ010000006">
    <property type="protein sequence ID" value="MDQ0159744.1"/>
    <property type="molecule type" value="Genomic_DNA"/>
</dbReference>
<dbReference type="PANTHER" id="PTHR30408:SF12">
    <property type="entry name" value="TYPE I RESTRICTION ENZYME MJAVIII SPECIFICITY SUBUNIT"/>
    <property type="match status" value="1"/>
</dbReference>
<dbReference type="CDD" id="cd17280">
    <property type="entry name" value="RMtype1_S_MspEN3ORF6650P_TRD2-CR2_like"/>
    <property type="match status" value="1"/>
</dbReference>
<dbReference type="Gene3D" id="3.90.220.20">
    <property type="entry name" value="DNA methylase specificity domains"/>
    <property type="match status" value="2"/>
</dbReference>
<sequence length="453" mass="52209">MKRLRNYLHYKKTEEIWMPEIPAHWERKKVSWLFDDIGSGATPKSTELKYYNGNIPWLNTGDLNDSIIDGVEKNISSEALKDYSTLKIYPQGSLVIAMYGATIGKLGITNTFMTTNQACCVLSDFKGGNQKFVFYWFMANRPAIINLSRGGGQPNISQNLIRSLRLYLPTNEEQNKIVSFLDQKTSEIDELISDKERLIKLLKETRQAVITEAVTKGLENEKELKKSGKGWIGSIPKHWNITKIKYSTYVKGRIGWQGLRSDEFIDEGPYLVTGTDFDNGIVDWDTCYRISNDRYEEAPEIQLKENDLLITKDGSIGKVAVVKDKPEKAILNSGVFVTRCINKNYLTEFMYWVLCSDVFKEYIKYTETGSTIKHLYQATFVNFAFPLPNIQEQKMISNYLNEKVNEIESLINNEKLVIKKLKEYRQSLIYEAVTGKIDVREHPLERKEEENVN</sequence>
<comment type="caution">
    <text evidence="6">The sequence shown here is derived from an EMBL/GenBank/DDBJ whole genome shotgun (WGS) entry which is preliminary data.</text>
</comment>
<dbReference type="InterPro" id="IPR044946">
    <property type="entry name" value="Restrct_endonuc_typeI_TRD_sf"/>
</dbReference>
<feature type="domain" description="Type I restriction modification DNA specificity" evidence="5">
    <location>
        <begin position="263"/>
        <end position="414"/>
    </location>
</feature>
<keyword evidence="7" id="KW-1185">Reference proteome</keyword>
<comment type="similarity">
    <text evidence="1">Belongs to the type-I restriction system S methylase family.</text>
</comment>
<dbReference type="PANTHER" id="PTHR30408">
    <property type="entry name" value="TYPE-1 RESTRICTION ENZYME ECOKI SPECIFICITY PROTEIN"/>
    <property type="match status" value="1"/>
</dbReference>
<dbReference type="InterPro" id="IPR052021">
    <property type="entry name" value="Type-I_RS_S_subunit"/>
</dbReference>
<feature type="coiled-coil region" evidence="4">
    <location>
        <begin position="181"/>
        <end position="208"/>
    </location>
</feature>
<organism evidence="6 7">
    <name type="scientific">Alkalibacillus salilacus</name>
    <dbReference type="NCBI Taxonomy" id="284582"/>
    <lineage>
        <taxon>Bacteria</taxon>
        <taxon>Bacillati</taxon>
        <taxon>Bacillota</taxon>
        <taxon>Bacilli</taxon>
        <taxon>Bacillales</taxon>
        <taxon>Bacillaceae</taxon>
        <taxon>Alkalibacillus</taxon>
    </lineage>
</organism>
<dbReference type="GO" id="GO:0009035">
    <property type="term" value="F:type I site-specific deoxyribonuclease activity"/>
    <property type="evidence" value="ECO:0007669"/>
    <property type="project" value="UniProtKB-EC"/>
</dbReference>
<dbReference type="InterPro" id="IPR000055">
    <property type="entry name" value="Restrct_endonuc_typeI_TRD"/>
</dbReference>
<evidence type="ECO:0000256" key="1">
    <source>
        <dbReference type="ARBA" id="ARBA00010923"/>
    </source>
</evidence>
<evidence type="ECO:0000313" key="6">
    <source>
        <dbReference type="EMBL" id="MDQ0159744.1"/>
    </source>
</evidence>
<accession>A0ABT9VFJ4</accession>